<feature type="non-terminal residue" evidence="2">
    <location>
        <position position="94"/>
    </location>
</feature>
<sequence length="94" mass="10852">MPEPEFQIYAIKYAERIGIRGKTFMDGDPHDAPIAMDYFVWVLKSDERTIVVDVGMNRAEGERRERTFLRCPTEGLKLIGIDHNDVEDVVISHM</sequence>
<dbReference type="Pfam" id="PF00753">
    <property type="entry name" value="Lactamase_B"/>
    <property type="match status" value="1"/>
</dbReference>
<protein>
    <recommendedName>
        <fullName evidence="1">Metallo-beta-lactamase domain-containing protein</fullName>
    </recommendedName>
</protein>
<dbReference type="InterPro" id="IPR001279">
    <property type="entry name" value="Metallo-B-lactamas"/>
</dbReference>
<dbReference type="AlphaFoldDB" id="X0SED5"/>
<proteinExistence type="predicted"/>
<dbReference type="EMBL" id="BARS01008480">
    <property type="protein sequence ID" value="GAF79418.1"/>
    <property type="molecule type" value="Genomic_DNA"/>
</dbReference>
<accession>X0SED5</accession>
<dbReference type="Gene3D" id="3.60.15.10">
    <property type="entry name" value="Ribonuclease Z/Hydroxyacylglutathione hydrolase-like"/>
    <property type="match status" value="1"/>
</dbReference>
<dbReference type="SUPFAM" id="SSF56281">
    <property type="entry name" value="Metallo-hydrolase/oxidoreductase"/>
    <property type="match status" value="1"/>
</dbReference>
<dbReference type="InterPro" id="IPR036866">
    <property type="entry name" value="RibonucZ/Hydroxyglut_hydro"/>
</dbReference>
<evidence type="ECO:0000259" key="1">
    <source>
        <dbReference type="Pfam" id="PF00753"/>
    </source>
</evidence>
<gene>
    <name evidence="2" type="ORF">S01H1_16160</name>
</gene>
<evidence type="ECO:0000313" key="2">
    <source>
        <dbReference type="EMBL" id="GAF79418.1"/>
    </source>
</evidence>
<reference evidence="2" key="1">
    <citation type="journal article" date="2014" name="Front. Microbiol.">
        <title>High frequency of phylogenetically diverse reductive dehalogenase-homologous genes in deep subseafloor sedimentary metagenomes.</title>
        <authorList>
            <person name="Kawai M."/>
            <person name="Futagami T."/>
            <person name="Toyoda A."/>
            <person name="Takaki Y."/>
            <person name="Nishi S."/>
            <person name="Hori S."/>
            <person name="Arai W."/>
            <person name="Tsubouchi T."/>
            <person name="Morono Y."/>
            <person name="Uchiyama I."/>
            <person name="Ito T."/>
            <person name="Fujiyama A."/>
            <person name="Inagaki F."/>
            <person name="Takami H."/>
        </authorList>
    </citation>
    <scope>NUCLEOTIDE SEQUENCE</scope>
    <source>
        <strain evidence="2">Expedition CK06-06</strain>
    </source>
</reference>
<feature type="domain" description="Metallo-beta-lactamase" evidence="1">
    <location>
        <begin position="39"/>
        <end position="93"/>
    </location>
</feature>
<name>X0SED5_9ZZZZ</name>
<comment type="caution">
    <text evidence="2">The sequence shown here is derived from an EMBL/GenBank/DDBJ whole genome shotgun (WGS) entry which is preliminary data.</text>
</comment>
<organism evidence="2">
    <name type="scientific">marine sediment metagenome</name>
    <dbReference type="NCBI Taxonomy" id="412755"/>
    <lineage>
        <taxon>unclassified sequences</taxon>
        <taxon>metagenomes</taxon>
        <taxon>ecological metagenomes</taxon>
    </lineage>
</organism>